<evidence type="ECO:0000259" key="2">
    <source>
        <dbReference type="Pfam" id="PF13568"/>
    </source>
</evidence>
<reference evidence="3" key="1">
    <citation type="submission" date="2022-10" db="EMBL/GenBank/DDBJ databases">
        <authorList>
            <person name="Yu W.X."/>
        </authorList>
    </citation>
    <scope>NUCLEOTIDE SEQUENCE</scope>
    <source>
        <strain evidence="3">AAT</strain>
    </source>
</reference>
<dbReference type="AlphaFoldDB" id="A0AAE3M3K2"/>
<name>A0AAE3M3K2_9BACT</name>
<organism evidence="3 4">
    <name type="scientific">Plebeiibacterium sediminum</name>
    <dbReference type="NCBI Taxonomy" id="2992112"/>
    <lineage>
        <taxon>Bacteria</taxon>
        <taxon>Pseudomonadati</taxon>
        <taxon>Bacteroidota</taxon>
        <taxon>Bacteroidia</taxon>
        <taxon>Marinilabiliales</taxon>
        <taxon>Marinilabiliaceae</taxon>
        <taxon>Plebeiibacterium</taxon>
    </lineage>
</organism>
<sequence length="251" mass="28428">MYIFFLGLISFLCVNASAQKTNKKVPNLTTFDEKKIHFGFIIGFNTMNFSVRHTGVSNANNNGVPMYAEVLDLTPGINLGIVSSLKLRKNLNLRVLPGIAFGQRNLTYIYNDGDPETLNDNPEPNATSSIDMADPLQIKSTFLEMPIMLKYGSDRMHNFKPYLVAGINPRFDLAKNKQDRMLLKNLDLYYEVGVGFDSYLNYFRLSTELKISIGTMDVLDHQGTGDILDAKYTEAIDRLTSRIFVLSFYFE</sequence>
<dbReference type="EMBL" id="JAPDPJ010000011">
    <property type="protein sequence ID" value="MCW3786219.1"/>
    <property type="molecule type" value="Genomic_DNA"/>
</dbReference>
<evidence type="ECO:0000313" key="3">
    <source>
        <dbReference type="EMBL" id="MCW3786219.1"/>
    </source>
</evidence>
<feature type="domain" description="Outer membrane protein beta-barrel" evidence="2">
    <location>
        <begin position="23"/>
        <end position="214"/>
    </location>
</feature>
<accession>A0AAE3M3K2</accession>
<gene>
    <name evidence="3" type="ORF">OM075_07065</name>
</gene>
<protein>
    <submittedName>
        <fullName evidence="3">PorT family protein</fullName>
    </submittedName>
</protein>
<dbReference type="Proteomes" id="UP001209229">
    <property type="component" value="Unassembled WGS sequence"/>
</dbReference>
<keyword evidence="4" id="KW-1185">Reference proteome</keyword>
<dbReference type="RefSeq" id="WP_301189785.1">
    <property type="nucleotide sequence ID" value="NZ_JAPDPJ010000011.1"/>
</dbReference>
<feature type="chain" id="PRO_5041920613" evidence="1">
    <location>
        <begin position="19"/>
        <end position="251"/>
    </location>
</feature>
<feature type="signal peptide" evidence="1">
    <location>
        <begin position="1"/>
        <end position="18"/>
    </location>
</feature>
<evidence type="ECO:0000256" key="1">
    <source>
        <dbReference type="SAM" id="SignalP"/>
    </source>
</evidence>
<dbReference type="InterPro" id="IPR025665">
    <property type="entry name" value="Beta-barrel_OMP_2"/>
</dbReference>
<dbReference type="Pfam" id="PF13568">
    <property type="entry name" value="OMP_b-brl_2"/>
    <property type="match status" value="1"/>
</dbReference>
<evidence type="ECO:0000313" key="4">
    <source>
        <dbReference type="Proteomes" id="UP001209229"/>
    </source>
</evidence>
<proteinExistence type="predicted"/>
<comment type="caution">
    <text evidence="3">The sequence shown here is derived from an EMBL/GenBank/DDBJ whole genome shotgun (WGS) entry which is preliminary data.</text>
</comment>
<keyword evidence="1" id="KW-0732">Signal</keyword>